<dbReference type="AlphaFoldDB" id="A0A518G663"/>
<sequence>MIMQETELLKLAAELRDLLESSNRRLVLAESCTAGRVAATLSCLAGISQWLCGSFVVYRSNSKAQWLDIPTSILIDPEIGPVSPLASQMLAEAILQRTPESAIAVAVTGDVGPGAPPKTDGRVFIAIRLRDGRSQEFEIALTSPPPQSSSDQSRRIARLQEATAAVLASTIDFLANNAED</sequence>
<proteinExistence type="predicted"/>
<dbReference type="Pfam" id="PF02464">
    <property type="entry name" value="CinA"/>
    <property type="match status" value="1"/>
</dbReference>
<evidence type="ECO:0000313" key="3">
    <source>
        <dbReference type="Proteomes" id="UP000318017"/>
    </source>
</evidence>
<dbReference type="InterPro" id="IPR036653">
    <property type="entry name" value="CinA-like_C"/>
</dbReference>
<dbReference type="GO" id="GO:0019159">
    <property type="term" value="F:nicotinamide-nucleotide amidase activity"/>
    <property type="evidence" value="ECO:0007669"/>
    <property type="project" value="UniProtKB-EC"/>
</dbReference>
<keyword evidence="3" id="KW-1185">Reference proteome</keyword>
<evidence type="ECO:0000313" key="2">
    <source>
        <dbReference type="EMBL" id="QDV24059.1"/>
    </source>
</evidence>
<feature type="domain" description="CinA C-terminal" evidence="1">
    <location>
        <begin position="10"/>
        <end position="136"/>
    </location>
</feature>
<accession>A0A518G663</accession>
<dbReference type="SUPFAM" id="SSF142433">
    <property type="entry name" value="CinA-like"/>
    <property type="match status" value="1"/>
</dbReference>
<dbReference type="KEGG" id="ahel:Q31a_23720"/>
<dbReference type="Gene3D" id="3.90.950.20">
    <property type="entry name" value="CinA-like"/>
    <property type="match status" value="1"/>
</dbReference>
<reference evidence="2 3" key="1">
    <citation type="submission" date="2019-02" db="EMBL/GenBank/DDBJ databases">
        <title>Deep-cultivation of Planctomycetes and their phenomic and genomic characterization uncovers novel biology.</title>
        <authorList>
            <person name="Wiegand S."/>
            <person name="Jogler M."/>
            <person name="Boedeker C."/>
            <person name="Pinto D."/>
            <person name="Vollmers J."/>
            <person name="Rivas-Marin E."/>
            <person name="Kohn T."/>
            <person name="Peeters S.H."/>
            <person name="Heuer A."/>
            <person name="Rast P."/>
            <person name="Oberbeckmann S."/>
            <person name="Bunk B."/>
            <person name="Jeske O."/>
            <person name="Meyerdierks A."/>
            <person name="Storesund J.E."/>
            <person name="Kallscheuer N."/>
            <person name="Luecker S."/>
            <person name="Lage O.M."/>
            <person name="Pohl T."/>
            <person name="Merkel B.J."/>
            <person name="Hornburger P."/>
            <person name="Mueller R.-W."/>
            <person name="Bruemmer F."/>
            <person name="Labrenz M."/>
            <person name="Spormann A.M."/>
            <person name="Op den Camp H."/>
            <person name="Overmann J."/>
            <person name="Amann R."/>
            <person name="Jetten M.S.M."/>
            <person name="Mascher T."/>
            <person name="Medema M.H."/>
            <person name="Devos D.P."/>
            <person name="Kaster A.-K."/>
            <person name="Ovreas L."/>
            <person name="Rohde M."/>
            <person name="Galperin M.Y."/>
            <person name="Jogler C."/>
        </authorList>
    </citation>
    <scope>NUCLEOTIDE SEQUENCE [LARGE SCALE GENOMIC DNA]</scope>
    <source>
        <strain evidence="2 3">Q31a</strain>
    </source>
</reference>
<dbReference type="Proteomes" id="UP000318017">
    <property type="component" value="Chromosome"/>
</dbReference>
<evidence type="ECO:0000259" key="1">
    <source>
        <dbReference type="Pfam" id="PF02464"/>
    </source>
</evidence>
<organism evidence="2 3">
    <name type="scientific">Aureliella helgolandensis</name>
    <dbReference type="NCBI Taxonomy" id="2527968"/>
    <lineage>
        <taxon>Bacteria</taxon>
        <taxon>Pseudomonadati</taxon>
        <taxon>Planctomycetota</taxon>
        <taxon>Planctomycetia</taxon>
        <taxon>Pirellulales</taxon>
        <taxon>Pirellulaceae</taxon>
        <taxon>Aureliella</taxon>
    </lineage>
</organism>
<dbReference type="InterPro" id="IPR008136">
    <property type="entry name" value="CinA_C"/>
</dbReference>
<dbReference type="EC" id="3.5.1.42" evidence="2"/>
<dbReference type="OrthoDB" id="281405at2"/>
<keyword evidence="2" id="KW-0378">Hydrolase</keyword>
<gene>
    <name evidence="2" type="primary">pncC</name>
    <name evidence="2" type="ORF">Q31a_23720</name>
</gene>
<protein>
    <submittedName>
        <fullName evidence="2">Nicotinamide-nucleotide amidohydrolase PncC</fullName>
        <ecNumber evidence="2">3.5.1.42</ecNumber>
    </submittedName>
</protein>
<dbReference type="EMBL" id="CP036298">
    <property type="protein sequence ID" value="QDV24059.1"/>
    <property type="molecule type" value="Genomic_DNA"/>
</dbReference>
<name>A0A518G663_9BACT</name>